<evidence type="ECO:0000256" key="1">
    <source>
        <dbReference type="SAM" id="MobiDB-lite"/>
    </source>
</evidence>
<dbReference type="NCBIfam" id="NF040628">
    <property type="entry name" value="GT-D_rel"/>
    <property type="match status" value="1"/>
</dbReference>
<gene>
    <name evidence="3" type="ORF">KCTCHS21_44210</name>
</gene>
<keyword evidence="4" id="KW-1185">Reference proteome</keyword>
<feature type="compositionally biased region" description="Polar residues" evidence="1">
    <location>
        <begin position="29"/>
        <end position="43"/>
    </location>
</feature>
<sequence length="422" mass="46094">MINVSLLNTAKPLVAPPKPVKQPVVNAVQSRSPQVVKSKSITSGKVIPKSDSNRIPSKVTPKSDSNRIPSKITPKADKNRAPSKAIPKTDRKHAATGASPKTTKKRIVKLRKKNISPKRRYHAKRRLIPMSRNITEKSIEAISNQEGYDSGYREGLLAGEERILEEHIPNDLIIPDITAREAMAAGVQVLRNRGIPLLDAAGVYHELEKALQDKQPYAFIRLGDGELLTMAQEKVLTIEEIKRAGSFLPYAGVHLPNLTARDELASCLRLASLIGVPLSRHPHFQPLLFAVLRAHGIDYQGLRFTTSTMNYALHELGLLLRLLQGRKILVIGDVAVQLSQVLIEQGLEVSGIVTPVNGFSDVHRVVAEASTYDYDIALIAAGVPAIPIAVHLAGIGGKVTFDFGHLANRMAGLVHPERNGMK</sequence>
<accession>A0A3T1DA90</accession>
<dbReference type="Proteomes" id="UP000289856">
    <property type="component" value="Chromosome"/>
</dbReference>
<evidence type="ECO:0000313" key="4">
    <source>
        <dbReference type="Proteomes" id="UP000289856"/>
    </source>
</evidence>
<dbReference type="InterPro" id="IPR049785">
    <property type="entry name" value="GT-D-like_firm"/>
</dbReference>
<name>A0A3T1DA90_9BACL</name>
<dbReference type="KEGG" id="cohn:KCTCHS21_44210"/>
<organism evidence="3 4">
    <name type="scientific">Cohnella abietis</name>
    <dbReference type="NCBI Taxonomy" id="2507935"/>
    <lineage>
        <taxon>Bacteria</taxon>
        <taxon>Bacillati</taxon>
        <taxon>Bacillota</taxon>
        <taxon>Bacilli</taxon>
        <taxon>Bacillales</taxon>
        <taxon>Paenibacillaceae</taxon>
        <taxon>Cohnella</taxon>
    </lineage>
</organism>
<proteinExistence type="predicted"/>
<dbReference type="EMBL" id="AP019400">
    <property type="protein sequence ID" value="BBI35022.1"/>
    <property type="molecule type" value="Genomic_DNA"/>
</dbReference>
<dbReference type="OrthoDB" id="2655332at2"/>
<feature type="domain" description="GT-D fold-like" evidence="2">
    <location>
        <begin position="199"/>
        <end position="410"/>
    </location>
</feature>
<feature type="region of interest" description="Disordered" evidence="1">
    <location>
        <begin position="28"/>
        <end position="105"/>
    </location>
</feature>
<protein>
    <recommendedName>
        <fullName evidence="2">GT-D fold-like domain-containing protein</fullName>
    </recommendedName>
</protein>
<evidence type="ECO:0000259" key="2">
    <source>
        <dbReference type="Pfam" id="PF22882"/>
    </source>
</evidence>
<evidence type="ECO:0000313" key="3">
    <source>
        <dbReference type="EMBL" id="BBI35022.1"/>
    </source>
</evidence>
<reference evidence="3 4" key="1">
    <citation type="submission" date="2019-01" db="EMBL/GenBank/DDBJ databases">
        <title>Complete genome sequence of Cohnella hallensis HS21 isolated from Korean fir (Abies koreana) rhizospheric soil.</title>
        <authorList>
            <person name="Jiang L."/>
            <person name="Kang S.W."/>
            <person name="Kim S."/>
            <person name="Jung J."/>
            <person name="Kim C.Y."/>
            <person name="Kim D.H."/>
            <person name="Kim S.W."/>
            <person name="Lee J."/>
        </authorList>
    </citation>
    <scope>NUCLEOTIDE SEQUENCE [LARGE SCALE GENOMIC DNA]</scope>
    <source>
        <strain evidence="3 4">HS21</strain>
    </source>
</reference>
<dbReference type="AlphaFoldDB" id="A0A3T1DA90"/>
<dbReference type="InterPro" id="IPR055171">
    <property type="entry name" value="GT-D-like"/>
</dbReference>
<dbReference type="Pfam" id="PF22882">
    <property type="entry name" value="GT-D-like"/>
    <property type="match status" value="1"/>
</dbReference>
<dbReference type="RefSeq" id="WP_130613325.1">
    <property type="nucleotide sequence ID" value="NZ_AP019400.1"/>
</dbReference>